<dbReference type="EMBL" id="CM042029">
    <property type="protein sequence ID" value="KAI3796987.1"/>
    <property type="molecule type" value="Genomic_DNA"/>
</dbReference>
<reference evidence="2" key="1">
    <citation type="journal article" date="2022" name="Mol. Ecol. Resour.">
        <title>The genomes of chicory, endive, great burdock and yacon provide insights into Asteraceae palaeo-polyploidization history and plant inulin production.</title>
        <authorList>
            <person name="Fan W."/>
            <person name="Wang S."/>
            <person name="Wang H."/>
            <person name="Wang A."/>
            <person name="Jiang F."/>
            <person name="Liu H."/>
            <person name="Zhao H."/>
            <person name="Xu D."/>
            <person name="Zhang Y."/>
        </authorList>
    </citation>
    <scope>NUCLEOTIDE SEQUENCE [LARGE SCALE GENOMIC DNA]</scope>
    <source>
        <strain evidence="2">cv. Yunnan</strain>
    </source>
</reference>
<comment type="caution">
    <text evidence="1">The sequence shown here is derived from an EMBL/GenBank/DDBJ whole genome shotgun (WGS) entry which is preliminary data.</text>
</comment>
<sequence length="117" mass="13414">MVCSCGSLFCYKVPWLLSSLESVDSELHVQIWLPDMATETIASIRLGRSDAILQVRVIRKWAFSSRPDEPWYLFVDRNIGFCSKNCLEDISVTIWKETLATFDRAALDTVNNPVLWL</sequence>
<protein>
    <submittedName>
        <fullName evidence="1">Uncharacterized protein</fullName>
    </submittedName>
</protein>
<gene>
    <name evidence="1" type="ORF">L1987_39675</name>
</gene>
<evidence type="ECO:0000313" key="2">
    <source>
        <dbReference type="Proteomes" id="UP001056120"/>
    </source>
</evidence>
<keyword evidence="2" id="KW-1185">Reference proteome</keyword>
<name>A0ACB9HMG0_9ASTR</name>
<organism evidence="1 2">
    <name type="scientific">Smallanthus sonchifolius</name>
    <dbReference type="NCBI Taxonomy" id="185202"/>
    <lineage>
        <taxon>Eukaryota</taxon>
        <taxon>Viridiplantae</taxon>
        <taxon>Streptophyta</taxon>
        <taxon>Embryophyta</taxon>
        <taxon>Tracheophyta</taxon>
        <taxon>Spermatophyta</taxon>
        <taxon>Magnoliopsida</taxon>
        <taxon>eudicotyledons</taxon>
        <taxon>Gunneridae</taxon>
        <taxon>Pentapetalae</taxon>
        <taxon>asterids</taxon>
        <taxon>campanulids</taxon>
        <taxon>Asterales</taxon>
        <taxon>Asteraceae</taxon>
        <taxon>Asteroideae</taxon>
        <taxon>Heliantheae alliance</taxon>
        <taxon>Millerieae</taxon>
        <taxon>Smallanthus</taxon>
    </lineage>
</organism>
<accession>A0ACB9HMG0</accession>
<reference evidence="1 2" key="2">
    <citation type="journal article" date="2022" name="Mol. Ecol. Resour.">
        <title>The genomes of chicory, endive, great burdock and yacon provide insights into Asteraceae paleo-polyploidization history and plant inulin production.</title>
        <authorList>
            <person name="Fan W."/>
            <person name="Wang S."/>
            <person name="Wang H."/>
            <person name="Wang A."/>
            <person name="Jiang F."/>
            <person name="Liu H."/>
            <person name="Zhao H."/>
            <person name="Xu D."/>
            <person name="Zhang Y."/>
        </authorList>
    </citation>
    <scope>NUCLEOTIDE SEQUENCE [LARGE SCALE GENOMIC DNA]</scope>
    <source>
        <strain evidence="2">cv. Yunnan</strain>
        <tissue evidence="1">Leaves</tissue>
    </source>
</reference>
<evidence type="ECO:0000313" key="1">
    <source>
        <dbReference type="EMBL" id="KAI3796987.1"/>
    </source>
</evidence>
<dbReference type="Proteomes" id="UP001056120">
    <property type="component" value="Linkage Group LG12"/>
</dbReference>
<proteinExistence type="predicted"/>